<gene>
    <name evidence="3" type="ORF">D4A47_06905</name>
</gene>
<feature type="signal peptide" evidence="2">
    <location>
        <begin position="1"/>
        <end position="22"/>
    </location>
</feature>
<sequence length="388" mass="42449">MKREFMALLCGLLACAALLAGCAGREARETEPAPGVGSGEAASEEPAERGEPAEPSDGPAEELLAEIGAVRDAIRPIAAQVESPNGYAEPTGGQYRGMVDAAAALGVPVVYEDFDMENGELAVSFCEAAEAGRDGTLTIYRLIGSMLNAETFRSEGGAMALTSSYWEYGMGTDAPITSEPARALDQFELQPGGHLVYRLEEYPDAQMGFRVLPLGEENRALSRKYVLPVCHTRFGVTSADWDETDLSPIHWEWTFEGLLMARTGRTIMDAYPEPYTPGTEYPYAVPAEEVDETLTAHFPVTAEQLHLLSAYDPQRQVYAWRGFWGGTDFRVPEVVSKTDNPDGSFTLAVDFVGMGFYETGERCELTVRDRADGGWEYLSNRHRPVPEE</sequence>
<dbReference type="RefSeq" id="WP_121586723.1">
    <property type="nucleotide sequence ID" value="NZ_RCHT01000008.1"/>
</dbReference>
<comment type="caution">
    <text evidence="3">The sequence shown here is derived from an EMBL/GenBank/DDBJ whole genome shotgun (WGS) entry which is preliminary data.</text>
</comment>
<name>A0A498CM97_9FIRM</name>
<evidence type="ECO:0000313" key="4">
    <source>
        <dbReference type="Proteomes" id="UP000276301"/>
    </source>
</evidence>
<organism evidence="3 4">
    <name type="scientific">Anaerotruncus massiliensis</name>
    <name type="common">ex Liu et al. 2021</name>
    <dbReference type="NCBI Taxonomy" id="2321404"/>
    <lineage>
        <taxon>Bacteria</taxon>
        <taxon>Bacillati</taxon>
        <taxon>Bacillota</taxon>
        <taxon>Clostridia</taxon>
        <taxon>Eubacteriales</taxon>
        <taxon>Oscillospiraceae</taxon>
        <taxon>Anaerotruncus</taxon>
    </lineage>
</organism>
<evidence type="ECO:0000256" key="1">
    <source>
        <dbReference type="SAM" id="MobiDB-lite"/>
    </source>
</evidence>
<accession>A0A498CM97</accession>
<dbReference type="AlphaFoldDB" id="A0A498CM97"/>
<feature type="chain" id="PRO_5038422023" evidence="2">
    <location>
        <begin position="23"/>
        <end position="388"/>
    </location>
</feature>
<keyword evidence="2" id="KW-0732">Signal</keyword>
<feature type="compositionally biased region" description="Low complexity" evidence="1">
    <location>
        <begin position="32"/>
        <end position="41"/>
    </location>
</feature>
<dbReference type="InterPro" id="IPR045714">
    <property type="entry name" value="DUF6070"/>
</dbReference>
<keyword evidence="4" id="KW-1185">Reference proteome</keyword>
<dbReference type="Proteomes" id="UP000276301">
    <property type="component" value="Unassembled WGS sequence"/>
</dbReference>
<proteinExistence type="predicted"/>
<feature type="region of interest" description="Disordered" evidence="1">
    <location>
        <begin position="29"/>
        <end position="59"/>
    </location>
</feature>
<dbReference type="PROSITE" id="PS51257">
    <property type="entry name" value="PROKAR_LIPOPROTEIN"/>
    <property type="match status" value="1"/>
</dbReference>
<evidence type="ECO:0000313" key="3">
    <source>
        <dbReference type="EMBL" id="RLL11622.1"/>
    </source>
</evidence>
<dbReference type="Pfam" id="PF19546">
    <property type="entry name" value="DUF6070"/>
    <property type="match status" value="1"/>
</dbReference>
<evidence type="ECO:0000256" key="2">
    <source>
        <dbReference type="SAM" id="SignalP"/>
    </source>
</evidence>
<dbReference type="EMBL" id="RCHT01000008">
    <property type="protein sequence ID" value="RLL11622.1"/>
    <property type="molecule type" value="Genomic_DNA"/>
</dbReference>
<protein>
    <submittedName>
        <fullName evidence="3">Uncharacterized protein</fullName>
    </submittedName>
</protein>
<reference evidence="3 4" key="1">
    <citation type="submission" date="2018-10" db="EMBL/GenBank/DDBJ databases">
        <title>Anaerotruncus faecis sp. nov., isolated from human feces.</title>
        <authorList>
            <person name="Wang Y.-J."/>
        </authorList>
    </citation>
    <scope>NUCLEOTIDE SEQUENCE [LARGE SCALE GENOMIC DNA]</scope>
    <source>
        <strain evidence="3 4">22A2-44</strain>
    </source>
</reference>